<dbReference type="Proteomes" id="UP000299102">
    <property type="component" value="Unassembled WGS sequence"/>
</dbReference>
<dbReference type="EMBL" id="BGZK01001450">
    <property type="protein sequence ID" value="GBP80212.1"/>
    <property type="molecule type" value="Genomic_DNA"/>
</dbReference>
<sequence>MYIKNKFCVTAKRPQNIGSFPNAERDVLQSSLKRRADTDDRRDGPSIAHQLPERLAVTTSDSHELH</sequence>
<dbReference type="AlphaFoldDB" id="A0A4C1YZ36"/>
<feature type="compositionally biased region" description="Basic and acidic residues" evidence="1">
    <location>
        <begin position="34"/>
        <end position="44"/>
    </location>
</feature>
<comment type="caution">
    <text evidence="2">The sequence shown here is derived from an EMBL/GenBank/DDBJ whole genome shotgun (WGS) entry which is preliminary data.</text>
</comment>
<keyword evidence="3" id="KW-1185">Reference proteome</keyword>
<accession>A0A4C1YZ36</accession>
<evidence type="ECO:0000313" key="3">
    <source>
        <dbReference type="Proteomes" id="UP000299102"/>
    </source>
</evidence>
<name>A0A4C1YZ36_EUMVA</name>
<proteinExistence type="predicted"/>
<gene>
    <name evidence="2" type="ORF">EVAR_100089_1</name>
</gene>
<evidence type="ECO:0000256" key="1">
    <source>
        <dbReference type="SAM" id="MobiDB-lite"/>
    </source>
</evidence>
<feature type="region of interest" description="Disordered" evidence="1">
    <location>
        <begin position="14"/>
        <end position="66"/>
    </location>
</feature>
<evidence type="ECO:0000313" key="2">
    <source>
        <dbReference type="EMBL" id="GBP80212.1"/>
    </source>
</evidence>
<protein>
    <submittedName>
        <fullName evidence="2">Uncharacterized protein</fullName>
    </submittedName>
</protein>
<organism evidence="2 3">
    <name type="scientific">Eumeta variegata</name>
    <name type="common">Bagworm moth</name>
    <name type="synonym">Eumeta japonica</name>
    <dbReference type="NCBI Taxonomy" id="151549"/>
    <lineage>
        <taxon>Eukaryota</taxon>
        <taxon>Metazoa</taxon>
        <taxon>Ecdysozoa</taxon>
        <taxon>Arthropoda</taxon>
        <taxon>Hexapoda</taxon>
        <taxon>Insecta</taxon>
        <taxon>Pterygota</taxon>
        <taxon>Neoptera</taxon>
        <taxon>Endopterygota</taxon>
        <taxon>Lepidoptera</taxon>
        <taxon>Glossata</taxon>
        <taxon>Ditrysia</taxon>
        <taxon>Tineoidea</taxon>
        <taxon>Psychidae</taxon>
        <taxon>Oiketicinae</taxon>
        <taxon>Eumeta</taxon>
    </lineage>
</organism>
<reference evidence="2 3" key="1">
    <citation type="journal article" date="2019" name="Commun. Biol.">
        <title>The bagworm genome reveals a unique fibroin gene that provides high tensile strength.</title>
        <authorList>
            <person name="Kono N."/>
            <person name="Nakamura H."/>
            <person name="Ohtoshi R."/>
            <person name="Tomita M."/>
            <person name="Numata K."/>
            <person name="Arakawa K."/>
        </authorList>
    </citation>
    <scope>NUCLEOTIDE SEQUENCE [LARGE SCALE GENOMIC DNA]</scope>
</reference>